<gene>
    <name evidence="2" type="ORF">ES711_07535</name>
</gene>
<protein>
    <submittedName>
        <fullName evidence="2">Alpha/beta fold hydrolase</fullName>
    </submittedName>
</protein>
<dbReference type="Gene3D" id="3.40.50.1820">
    <property type="entry name" value="alpha/beta hydrolase"/>
    <property type="match status" value="1"/>
</dbReference>
<keyword evidence="2" id="KW-0378">Hydrolase</keyword>
<dbReference type="Pfam" id="PF20434">
    <property type="entry name" value="BD-FAE"/>
    <property type="match status" value="1"/>
</dbReference>
<dbReference type="InterPro" id="IPR049492">
    <property type="entry name" value="BD-FAE-like_dom"/>
</dbReference>
<organism evidence="2 3">
    <name type="scientific">Gelidibacter salicanalis</name>
    <dbReference type="NCBI Taxonomy" id="291193"/>
    <lineage>
        <taxon>Bacteria</taxon>
        <taxon>Pseudomonadati</taxon>
        <taxon>Bacteroidota</taxon>
        <taxon>Flavobacteriia</taxon>
        <taxon>Flavobacteriales</taxon>
        <taxon>Flavobacteriaceae</taxon>
        <taxon>Gelidibacter</taxon>
    </lineage>
</organism>
<feature type="domain" description="BD-FAE-like" evidence="1">
    <location>
        <begin position="87"/>
        <end position="237"/>
    </location>
</feature>
<dbReference type="AlphaFoldDB" id="A0A5C7AIX8"/>
<dbReference type="EMBL" id="VORX01000003">
    <property type="protein sequence ID" value="TXE08351.1"/>
    <property type="molecule type" value="Genomic_DNA"/>
</dbReference>
<dbReference type="RefSeq" id="WP_146892201.1">
    <property type="nucleotide sequence ID" value="NZ_VORX01000003.1"/>
</dbReference>
<evidence type="ECO:0000259" key="1">
    <source>
        <dbReference type="Pfam" id="PF20434"/>
    </source>
</evidence>
<proteinExistence type="predicted"/>
<reference evidence="2 3" key="1">
    <citation type="submission" date="2019-08" db="EMBL/GenBank/DDBJ databases">
        <title>Genome sequence of Gelidibacter salicanalis IC162T.</title>
        <authorList>
            <person name="Bowman J.P."/>
        </authorList>
    </citation>
    <scope>NUCLEOTIDE SEQUENCE [LARGE SCALE GENOMIC DNA]</scope>
    <source>
        <strain evidence="2 3">IC162</strain>
    </source>
</reference>
<keyword evidence="3" id="KW-1185">Reference proteome</keyword>
<accession>A0A5C7AIX8</accession>
<dbReference type="InterPro" id="IPR029058">
    <property type="entry name" value="AB_hydrolase_fold"/>
</dbReference>
<dbReference type="SUPFAM" id="SSF53474">
    <property type="entry name" value="alpha/beta-Hydrolases"/>
    <property type="match status" value="1"/>
</dbReference>
<dbReference type="OrthoDB" id="9808543at2"/>
<dbReference type="GO" id="GO:0016787">
    <property type="term" value="F:hydrolase activity"/>
    <property type="evidence" value="ECO:0007669"/>
    <property type="project" value="UniProtKB-KW"/>
</dbReference>
<evidence type="ECO:0000313" key="2">
    <source>
        <dbReference type="EMBL" id="TXE08351.1"/>
    </source>
</evidence>
<dbReference type="Proteomes" id="UP000321734">
    <property type="component" value="Unassembled WGS sequence"/>
</dbReference>
<evidence type="ECO:0000313" key="3">
    <source>
        <dbReference type="Proteomes" id="UP000321734"/>
    </source>
</evidence>
<comment type="caution">
    <text evidence="2">The sequence shown here is derived from an EMBL/GenBank/DDBJ whole genome shotgun (WGS) entry which is preliminary data.</text>
</comment>
<name>A0A5C7AIX8_9FLAO</name>
<sequence length="281" mass="32084">MKIHKNNILNRTTKKPILWDAFYKATETQKPMVIFCHGYKGFKDWGAWDLVAKAFAEADLFFVKFNFSHNGGTMEQPIDFPDLEAFAENNYSKELDDLEDLITFLRSTSNPFQAEINPNNLVLIGHSRGGGIVTLKASEDDRITKVISWAGVSDFGQRTATSGELEQWKKEGVKYVLNGRTKQQMPHNYQFYEDFKANERRLHIEKAVKKIKIPHLIIHAKDDPSVAFTEAEALHSWNNKSLLLPIDNSDHVFGASHPWQFNHPPAPLKEVIQKSLAFITS</sequence>